<protein>
    <submittedName>
        <fullName evidence="2">DinB family protein</fullName>
    </submittedName>
</protein>
<sequence>MKSYLFKQLRFVRNQTLSHVDGVNNESSHCIPKGFNNNIKWNLGHIYVVQENFAFRNFEDKMLIPRNFKNYFGLGTNPEHWDAAVPDIHELIQLLTNQVIRVEQTLESQLKKSFGKPYVTSTGMELTTVEEFLSFCLYHEGMHFDAIKSIKRTFEID</sequence>
<comment type="caution">
    <text evidence="2">The sequence shown here is derived from an EMBL/GenBank/DDBJ whole genome shotgun (WGS) entry which is preliminary data.</text>
</comment>
<dbReference type="RefSeq" id="WP_247342663.1">
    <property type="nucleotide sequence ID" value="NZ_CP095550.1"/>
</dbReference>
<evidence type="ECO:0000259" key="1">
    <source>
        <dbReference type="Pfam" id="PF12867"/>
    </source>
</evidence>
<dbReference type="InterPro" id="IPR024775">
    <property type="entry name" value="DinB-like"/>
</dbReference>
<dbReference type="InterPro" id="IPR034660">
    <property type="entry name" value="DinB/YfiT-like"/>
</dbReference>
<dbReference type="Proteomes" id="UP001597318">
    <property type="component" value="Unassembled WGS sequence"/>
</dbReference>
<dbReference type="Gene3D" id="1.20.120.450">
    <property type="entry name" value="dinb family like domain"/>
    <property type="match status" value="1"/>
</dbReference>
<gene>
    <name evidence="2" type="ORF">ACFSKK_01035</name>
</gene>
<feature type="domain" description="DinB-like" evidence="1">
    <location>
        <begin position="8"/>
        <end position="144"/>
    </location>
</feature>
<dbReference type="Pfam" id="PF12867">
    <property type="entry name" value="DinB_2"/>
    <property type="match status" value="1"/>
</dbReference>
<dbReference type="EMBL" id="JBHUIK010000001">
    <property type="protein sequence ID" value="MFD2212291.1"/>
    <property type="molecule type" value="Genomic_DNA"/>
</dbReference>
<reference evidence="3" key="1">
    <citation type="journal article" date="2019" name="Int. J. Syst. Evol. Microbiol.">
        <title>The Global Catalogue of Microorganisms (GCM) 10K type strain sequencing project: providing services to taxonomists for standard genome sequencing and annotation.</title>
        <authorList>
            <consortium name="The Broad Institute Genomics Platform"/>
            <consortium name="The Broad Institute Genome Sequencing Center for Infectious Disease"/>
            <person name="Wu L."/>
            <person name="Ma J."/>
        </authorList>
    </citation>
    <scope>NUCLEOTIDE SEQUENCE [LARGE SCALE GENOMIC DNA]</scope>
    <source>
        <strain evidence="3">CGMCC 1.15474</strain>
    </source>
</reference>
<accession>A0ABW5BTW5</accession>
<dbReference type="SUPFAM" id="SSF109854">
    <property type="entry name" value="DinB/YfiT-like putative metalloenzymes"/>
    <property type="match status" value="1"/>
</dbReference>
<evidence type="ECO:0000313" key="2">
    <source>
        <dbReference type="EMBL" id="MFD2212291.1"/>
    </source>
</evidence>
<keyword evidence="3" id="KW-1185">Reference proteome</keyword>
<proteinExistence type="predicted"/>
<evidence type="ECO:0000313" key="3">
    <source>
        <dbReference type="Proteomes" id="UP001597318"/>
    </source>
</evidence>
<name>A0ABW5BTW5_9BACI</name>
<organism evidence="2 3">
    <name type="scientific">Metabacillus endolithicus</name>
    <dbReference type="NCBI Taxonomy" id="1535204"/>
    <lineage>
        <taxon>Bacteria</taxon>
        <taxon>Bacillati</taxon>
        <taxon>Bacillota</taxon>
        <taxon>Bacilli</taxon>
        <taxon>Bacillales</taxon>
        <taxon>Bacillaceae</taxon>
        <taxon>Metabacillus</taxon>
    </lineage>
</organism>